<reference evidence="1 2" key="1">
    <citation type="submission" date="2014-02" db="EMBL/GenBank/DDBJ databases">
        <title>The small core and large imbalanced accessory genome model reveals a collaborative survival strategy of Sorangium cellulosum strains in nature.</title>
        <authorList>
            <person name="Han K."/>
            <person name="Peng R."/>
            <person name="Blom J."/>
            <person name="Li Y.-Z."/>
        </authorList>
    </citation>
    <scope>NUCLEOTIDE SEQUENCE [LARGE SCALE GENOMIC DNA]</scope>
    <source>
        <strain evidence="1 2">So0011-07</strain>
    </source>
</reference>
<proteinExistence type="predicted"/>
<dbReference type="EMBL" id="JEMB01001764">
    <property type="protein sequence ID" value="KYF85222.1"/>
    <property type="molecule type" value="Genomic_DNA"/>
</dbReference>
<gene>
    <name evidence="1" type="ORF">BE17_39955</name>
</gene>
<sequence length="102" mass="10642">MEIKPTQAEIDKLATKLDELSEVLTENERGLLLAIISIAGQTIAARAKAQPAQPAAPTSLPRLSDAFKSAFKAGAAAKYEFEGEAAAAKEISVGGATVTWTN</sequence>
<dbReference type="Proteomes" id="UP000075635">
    <property type="component" value="Unassembled WGS sequence"/>
</dbReference>
<name>A0A150RYB6_SORCE</name>
<accession>A0A150RYB6</accession>
<comment type="caution">
    <text evidence="1">The sequence shown here is derived from an EMBL/GenBank/DDBJ whole genome shotgun (WGS) entry which is preliminary data.</text>
</comment>
<evidence type="ECO:0000313" key="2">
    <source>
        <dbReference type="Proteomes" id="UP000075635"/>
    </source>
</evidence>
<dbReference type="AlphaFoldDB" id="A0A150RYB6"/>
<organism evidence="1 2">
    <name type="scientific">Sorangium cellulosum</name>
    <name type="common">Polyangium cellulosum</name>
    <dbReference type="NCBI Taxonomy" id="56"/>
    <lineage>
        <taxon>Bacteria</taxon>
        <taxon>Pseudomonadati</taxon>
        <taxon>Myxococcota</taxon>
        <taxon>Polyangia</taxon>
        <taxon>Polyangiales</taxon>
        <taxon>Polyangiaceae</taxon>
        <taxon>Sorangium</taxon>
    </lineage>
</organism>
<evidence type="ECO:0000313" key="1">
    <source>
        <dbReference type="EMBL" id="KYF85222.1"/>
    </source>
</evidence>
<protein>
    <submittedName>
        <fullName evidence="1">Uncharacterized protein</fullName>
    </submittedName>
</protein>